<keyword evidence="2" id="KW-1185">Reference proteome</keyword>
<dbReference type="Proteomes" id="UP001060112">
    <property type="component" value="Chromosome"/>
</dbReference>
<dbReference type="PANTHER" id="PTHR30087:SF1">
    <property type="entry name" value="HYPOTHETICAL CYTOSOLIC PROTEIN"/>
    <property type="match status" value="1"/>
</dbReference>
<proteinExistence type="predicted"/>
<evidence type="ECO:0000313" key="2">
    <source>
        <dbReference type="Proteomes" id="UP001060112"/>
    </source>
</evidence>
<organism evidence="1 2">
    <name type="scientific">Allocoprobacillus halotolerans</name>
    <dbReference type="NCBI Taxonomy" id="2944914"/>
    <lineage>
        <taxon>Bacteria</taxon>
        <taxon>Bacillati</taxon>
        <taxon>Bacillota</taxon>
        <taxon>Erysipelotrichia</taxon>
        <taxon>Erysipelotrichales</taxon>
        <taxon>Erysipelotrichaceae</taxon>
        <taxon>Allocoprobacillus</taxon>
    </lineage>
</organism>
<reference evidence="1" key="1">
    <citation type="submission" date="2022-07" db="EMBL/GenBank/DDBJ databases">
        <title>Faecal culturing of patients with breast cancer.</title>
        <authorList>
            <person name="Teng N.M.Y."/>
            <person name="Kiu R."/>
            <person name="Evans R."/>
            <person name="Baker D.J."/>
            <person name="Zenner C."/>
            <person name="Robinson S.D."/>
            <person name="Hall L.J."/>
        </authorList>
    </citation>
    <scope>NUCLEOTIDE SEQUENCE</scope>
    <source>
        <strain evidence="1">LH1062</strain>
    </source>
</reference>
<name>A0ABY5I3F6_9FIRM</name>
<dbReference type="EMBL" id="CP101620">
    <property type="protein sequence ID" value="UTY38924.1"/>
    <property type="molecule type" value="Genomic_DNA"/>
</dbReference>
<gene>
    <name evidence="1" type="ORF">NMU03_15240</name>
</gene>
<protein>
    <submittedName>
        <fullName evidence="1">DUF523 domain-containing protein</fullName>
    </submittedName>
</protein>
<dbReference type="InterPro" id="IPR007553">
    <property type="entry name" value="2-thiour_desulf"/>
</dbReference>
<evidence type="ECO:0000313" key="1">
    <source>
        <dbReference type="EMBL" id="UTY38924.1"/>
    </source>
</evidence>
<accession>A0ABY5I3F6</accession>
<dbReference type="PANTHER" id="PTHR30087">
    <property type="entry name" value="INNER MEMBRANE PROTEIN"/>
    <property type="match status" value="1"/>
</dbReference>
<sequence length="164" mass="18320">MKIGVSQCLLGVQCTYNGKSHPVHVIIEMNKNNQVIPVCPEVLGGLPIPRDPAEIQSNDPLIVKTIHHQDVTQEYLTGAKKALDIFIQNDITVALLKFRSPSCGCDGVYDGTFQHRLIEGQGVFAKMCQEHGIQLFHENQIEEFLKYIGKDDDYGTYFKDSTGI</sequence>
<dbReference type="RefSeq" id="WP_290139653.1">
    <property type="nucleotide sequence ID" value="NZ_CP101620.1"/>
</dbReference>
<dbReference type="Pfam" id="PF04463">
    <property type="entry name" value="2-thiour_desulf"/>
    <property type="match status" value="1"/>
</dbReference>